<comment type="subunit">
    <text evidence="3">Component of the SWR1 chromatin-remodeling complex.</text>
</comment>
<dbReference type="Pfam" id="PF00176">
    <property type="entry name" value="SNF2-rel_dom"/>
    <property type="match status" value="1"/>
</dbReference>
<comment type="subcellular location">
    <subcellularLocation>
        <location evidence="1">Nucleus</location>
    </subcellularLocation>
</comment>
<feature type="region of interest" description="Disordered" evidence="12">
    <location>
        <begin position="2016"/>
        <end position="2038"/>
    </location>
</feature>
<dbReference type="InterPro" id="IPR014012">
    <property type="entry name" value="HSA_dom"/>
</dbReference>
<keyword evidence="6" id="KW-0378">Hydrolase</keyword>
<dbReference type="GO" id="GO:0003678">
    <property type="term" value="F:DNA helicase activity"/>
    <property type="evidence" value="ECO:0007669"/>
    <property type="project" value="UniProtKB-EC"/>
</dbReference>
<keyword evidence="9" id="KW-0156">Chromatin regulator</keyword>
<dbReference type="Gene3D" id="1.20.58.1100">
    <property type="match status" value="1"/>
</dbReference>
<dbReference type="GO" id="GO:0003677">
    <property type="term" value="F:DNA binding"/>
    <property type="evidence" value="ECO:0007669"/>
    <property type="project" value="UniProtKB-KW"/>
</dbReference>
<organism evidence="18 19">
    <name type="scientific">Heterodermia speciosa</name>
    <dbReference type="NCBI Taxonomy" id="116794"/>
    <lineage>
        <taxon>Eukaryota</taxon>
        <taxon>Fungi</taxon>
        <taxon>Dikarya</taxon>
        <taxon>Ascomycota</taxon>
        <taxon>Pezizomycotina</taxon>
        <taxon>Lecanoromycetes</taxon>
        <taxon>OSLEUM clade</taxon>
        <taxon>Lecanoromycetidae</taxon>
        <taxon>Caliciales</taxon>
        <taxon>Physciaceae</taxon>
        <taxon>Heterodermia</taxon>
    </lineage>
</organism>
<dbReference type="InterPro" id="IPR035892">
    <property type="entry name" value="C2_domain_sf"/>
</dbReference>
<dbReference type="InterPro" id="IPR038718">
    <property type="entry name" value="SNF2-like_sf"/>
</dbReference>
<feature type="compositionally biased region" description="Basic and acidic residues" evidence="12">
    <location>
        <begin position="3129"/>
        <end position="3140"/>
    </location>
</feature>
<feature type="region of interest" description="Disordered" evidence="12">
    <location>
        <begin position="2064"/>
        <end position="2199"/>
    </location>
</feature>
<feature type="domain" description="C2" evidence="13">
    <location>
        <begin position="910"/>
        <end position="1025"/>
    </location>
</feature>
<feature type="compositionally biased region" description="Low complexity" evidence="12">
    <location>
        <begin position="1654"/>
        <end position="1664"/>
    </location>
</feature>
<dbReference type="OrthoDB" id="2015333at2759"/>
<dbReference type="SMART" id="SM00490">
    <property type="entry name" value="HELICc"/>
    <property type="match status" value="1"/>
</dbReference>
<feature type="compositionally biased region" description="Low complexity" evidence="12">
    <location>
        <begin position="1608"/>
        <end position="1629"/>
    </location>
</feature>
<accession>A0A8H3F7K6</accession>
<evidence type="ECO:0000256" key="11">
    <source>
        <dbReference type="ARBA" id="ARBA00023242"/>
    </source>
</evidence>
<dbReference type="GO" id="GO:0005524">
    <property type="term" value="F:ATP binding"/>
    <property type="evidence" value="ECO:0007669"/>
    <property type="project" value="UniProtKB-KW"/>
</dbReference>
<feature type="region of interest" description="Disordered" evidence="12">
    <location>
        <begin position="3121"/>
        <end position="3146"/>
    </location>
</feature>
<name>A0A8H3F7K6_9LECA</name>
<feature type="region of interest" description="Disordered" evidence="12">
    <location>
        <begin position="1938"/>
        <end position="1976"/>
    </location>
</feature>
<evidence type="ECO:0000313" key="18">
    <source>
        <dbReference type="EMBL" id="CAF9918570.1"/>
    </source>
</evidence>
<dbReference type="EMBL" id="CAJPDS010000022">
    <property type="protein sequence ID" value="CAF9918570.1"/>
    <property type="molecule type" value="Genomic_DNA"/>
</dbReference>
<feature type="domain" description="MHD2" evidence="17">
    <location>
        <begin position="1122"/>
        <end position="1244"/>
    </location>
</feature>
<dbReference type="PROSITE" id="PS51192">
    <property type="entry name" value="HELICASE_ATP_BIND_1"/>
    <property type="match status" value="1"/>
</dbReference>
<feature type="compositionally biased region" description="Acidic residues" evidence="12">
    <location>
        <begin position="1696"/>
        <end position="1711"/>
    </location>
</feature>
<dbReference type="Proteomes" id="UP000664521">
    <property type="component" value="Unassembled WGS sequence"/>
</dbReference>
<dbReference type="Pfam" id="PF00271">
    <property type="entry name" value="Helicase_C"/>
    <property type="match status" value="1"/>
</dbReference>
<gene>
    <name evidence="18" type="ORF">HETSPECPRED_003796</name>
</gene>
<evidence type="ECO:0000259" key="15">
    <source>
        <dbReference type="PROSITE" id="PS51194"/>
    </source>
</evidence>
<proteinExistence type="inferred from homology"/>
<keyword evidence="11" id="KW-0539">Nucleus</keyword>
<dbReference type="InterPro" id="IPR001650">
    <property type="entry name" value="Helicase_C-like"/>
</dbReference>
<evidence type="ECO:0000256" key="1">
    <source>
        <dbReference type="ARBA" id="ARBA00004123"/>
    </source>
</evidence>
<evidence type="ECO:0000256" key="10">
    <source>
        <dbReference type="ARBA" id="ARBA00023125"/>
    </source>
</evidence>
<keyword evidence="7" id="KW-0347">Helicase</keyword>
<evidence type="ECO:0000259" key="17">
    <source>
        <dbReference type="PROSITE" id="PS51259"/>
    </source>
</evidence>
<feature type="compositionally biased region" description="Polar residues" evidence="12">
    <location>
        <begin position="1630"/>
        <end position="1642"/>
    </location>
</feature>
<dbReference type="InterPro" id="IPR002464">
    <property type="entry name" value="DNA/RNA_helicase_DEAH_CS"/>
</dbReference>
<dbReference type="Pfam" id="PF00168">
    <property type="entry name" value="C2"/>
    <property type="match status" value="1"/>
</dbReference>
<evidence type="ECO:0000256" key="8">
    <source>
        <dbReference type="ARBA" id="ARBA00022840"/>
    </source>
</evidence>
<evidence type="ECO:0000259" key="13">
    <source>
        <dbReference type="PROSITE" id="PS50004"/>
    </source>
</evidence>
<feature type="compositionally biased region" description="Polar residues" evidence="12">
    <location>
        <begin position="1478"/>
        <end position="1492"/>
    </location>
</feature>
<dbReference type="InterPro" id="IPR052811">
    <property type="entry name" value="Glucose_resp_signaling"/>
</dbReference>
<keyword evidence="19" id="KW-1185">Reference proteome</keyword>
<dbReference type="Gene3D" id="3.40.50.300">
    <property type="entry name" value="P-loop containing nucleotide triphosphate hydrolases"/>
    <property type="match status" value="1"/>
</dbReference>
<feature type="compositionally biased region" description="Basic and acidic residues" evidence="12">
    <location>
        <begin position="2128"/>
        <end position="2146"/>
    </location>
</feature>
<keyword evidence="8" id="KW-0067">ATP-binding</keyword>
<dbReference type="Pfam" id="PF07529">
    <property type="entry name" value="HSA"/>
    <property type="match status" value="1"/>
</dbReference>
<evidence type="ECO:0000313" key="19">
    <source>
        <dbReference type="Proteomes" id="UP000664521"/>
    </source>
</evidence>
<dbReference type="GO" id="GO:0005634">
    <property type="term" value="C:nucleus"/>
    <property type="evidence" value="ECO:0007669"/>
    <property type="project" value="UniProtKB-SubCell"/>
</dbReference>
<feature type="region of interest" description="Disordered" evidence="12">
    <location>
        <begin position="1"/>
        <end position="34"/>
    </location>
</feature>
<dbReference type="InterPro" id="IPR027417">
    <property type="entry name" value="P-loop_NTPase"/>
</dbReference>
<dbReference type="PROSITE" id="PS51258">
    <property type="entry name" value="MHD1"/>
    <property type="match status" value="1"/>
</dbReference>
<dbReference type="Pfam" id="PF06292">
    <property type="entry name" value="MUN"/>
    <property type="match status" value="1"/>
</dbReference>
<evidence type="ECO:0000256" key="4">
    <source>
        <dbReference type="ARBA" id="ARBA00012551"/>
    </source>
</evidence>
<dbReference type="PANTHER" id="PTHR47263:SF1">
    <property type="entry name" value="C2 DOMAIN PROTEIN (AFU_ORTHOLOGUE AFUA_7G02350)"/>
    <property type="match status" value="1"/>
</dbReference>
<protein>
    <recommendedName>
        <fullName evidence="4">DNA helicase</fullName>
        <ecNumber evidence="4">3.6.4.12</ecNumber>
    </recommendedName>
</protein>
<dbReference type="InterPro" id="IPR014772">
    <property type="entry name" value="Munc13_dom-2"/>
</dbReference>
<dbReference type="InterPro" id="IPR000330">
    <property type="entry name" value="SNF2_N"/>
</dbReference>
<dbReference type="Gene3D" id="2.60.40.150">
    <property type="entry name" value="C2 domain"/>
    <property type="match status" value="1"/>
</dbReference>
<comment type="caution">
    <text evidence="18">The sequence shown here is derived from an EMBL/GenBank/DDBJ whole genome shotgun (WGS) entry which is preliminary data.</text>
</comment>
<sequence>MSTSSTQSRKINRRLDSLQSNGAGSREGSRPRKRPITHDEAYLFALRVAYLAYLLQPRARRTQHVPAPSAPIQRSSTSINDLMKDFSLLRDSKSTRFPHGFMSELEKRLTGVLMGKERKPEYNDAAIKRTFAAFFNAFTEQSFKKRMEKDRRVEDLVLIFFSNATKELQKGKTPGDDAWKLMVDRHLALFIRLISLVLKDHDWVRDRPELTTRLATLESKLLAHDQDLAASTSRNGGSGGSTIEVIVPLSYEIKDMPLVQVVARIFGVTNTLVQSDINKNKSVWTERAGLHDLKTYQMYLNLNSPRTLRKDDFHSGDTYEAWKKGETHDLSQMMLVIIQANPELAKDTSAASLPHINRQVNSPDFGDAGYPEALRRTSSGPDTSYVIDQPVDMSVYSSGDQSPVVTNDDDDLFTFIPPDTRAYFKFILAQALTFDLDDKSLQQSPNADNGPLVNILSKTSMDLLNEICLRWRVPQVSRATLFLDAIRDKFVDQEVSLDTLDAAFTFIKDPLPDNRKPSNFAISLIADRTKWTVADGKLYQRLLSALHDALLRDLFDIMQHCYEQKPPSVGPVLYVLEQHVDVDRDPSSNNPHNDLQSFKAQLHEALQQKAHEMYRSFLEKEVPQDQHTWEFYHVIQMGKAVVSLAQRIQKRYKKNPEILGVNPLTALVETILPLYAEDARDIVARILQLAQEKGEEVPIEDGFQLYGELVEIRRIHGQVLPGVVFAFHIEGLLADFVWRWIRTTESNITGWVEEAVKQDTFSVRTDNTSQIPTEDQRHSVSIIDIFSSFNQTIDRIVQLNWDEDLQYAKFMTALAKVVGSGIARYCELLEQRFSKEMDRLTPEQELAAKQTTQEKFLKAAKDAWSNKEKVEPFQFFPESFVKLNNIDFASLQLDKLEREVNVDACAAVIQSHAPPVTQRQRKINNYVFTIKIVEAENLKACDMNGLSDPYVVLGDEYQKRLAKTRIIYRNLNPRWDETVDITTQGPLNIIATVWDWDTLGDHDCVGRASLKLDPSHFGDFLPREYWLDLDTQGRILLRVSMEGERDDIQFYFGKAFRTLKRTERDMTRKITEKLSAYINHCLSRRALRNVLQSKGITMSAVSNYFNRNKPLAPQGPSEAEVLNAVKPLFAYFDDNFAIMNQTLTSGSMIMVMTRLWKEVLVTVEALLVPPLSDKLSPQRPLGQQEVDIIYKWLQYLFDFFHAVDDETGEANGVPLDVLRSPKYFDITTLNFFYFDITENLIRTSERMASATAARQQKERNRLSAPASLAAPSFGGAAGLVGLASTKRSKSIMLSRNLGTMRKAKEEKWKEAQADPNDDMILRILRMRPEAERYLKDRSRQKERLAAAAAAESIVRQSLASGGGRMAENTGYPAPDQKDGLAWLEMGVFFRAEHAQYIIVFMDRFPEIASLLLVPPVAVGVTELALLSGRIDVATILNFVFSGPEMQNGPRENGLTEPIVNNENADAPSSPPPVANGHCSPSLNDYRTDGSTQRQEDSESHNEAPDNGPPSKRRKLADAATRLSSTPRPISPPWKRIAVEGPTSFIEGGRRKSSRTNYVPLELQPQADKRQTRATIQHTYAKKAKRAGVSTFKPSPITPSSSQPAINGRSPSSSARPTSTSTNKSPSKATQTNGNHFKQNVTVTPAKRSHKKKATSGPGSASSAANPHQTRRAARATDVSNLRGQARHMETNGYHSEDEDSGQDSADDEDEPIVATGSPLKPQRLNLRVRMPTISISHPDQVPVRRRYSSFQDWFHHDESMTGDGISRMTDQDARNEANLIRRILDASEPGGLLSEEGCSKHLPDHQDEPPQQYAHQDYMVAAAIDFHKRHVSERLKHRRLRKGLAEACLTAWEKREERRGREVPPRSQVEKSVEEVENEVQDACEAYYRQNVCPSVKRVWGRVASEIDSRRRERWREEHRRIGREKLNRVLEKTTRMLHKRSGAVSGSASEEEAEETSDDVRDESSSDQAGSGDDELLTVEELRLKYAHLPSLSGSSSVASEAENEGRDYDIARETVDVDPGGPAELHTDTVGPGTGNCTPKDITEARLSAGTSVADQVDDLLMDDSDASTDMDDDMGDSDEGTVSESSNDSDQIAACSEDSEASVQEETGLLGFFPRGALENNSNETETKETDWPKKQVNEEDNTKVTPDIQEDHAIRDATQVQTPSASNGEEPMLENSETPHRETSKGLNQSKEAGNPHALAIVPATRPRLAQHTLASLVDINKQIEDQQVSLPSTPISTAQPSTAVPSLLRGTLREYQQTGLDWLAKLYASERNNGILADEMGLGKTIQTIALLAHLAVDHEVWGPHLIVVPTSVMLNWEMEFKKFLPGFKVLTYYGTIEERRRKREGWMNDDKWNVWITSYALVVQDNQIFRRRDWHYMVLDEAHNIKNFHSLRWQTLLGFKTRARLLLTGTPLQNNLTELWSLFFFLMPEGSSQKGVGGFASLAEFTEWFREPVKQILENGKETMDENAQSIIKQLHHVVRPYLLRRLKADVEKQMPGKFEHIVYCRLSKRQRELYQGFLNRAETKAIYASGNHLSMMNCIMQLRKVCCHPDLFETRQITTSFAMSKSAVADFEIKDLLIRRRLLQNDALKTVDLGFINLLPGANEPLSALDTIQKQRLGALGTLRQLYAQQWGRINQNMHFDGSSVESTLSHMDNLAKRARFESLRHASYHTMLRSQRRPLYSHGLLSRISLGRESYPLPSQPLRKHQLAEHSLNTSPSLADMIMTLPRRSEAMEPIIGKFACITPKVVATDMTWLATPRQMIDMLRPSPQSAVKDAFHEARMRLSIAFPDKRLLQYDCGKLQSLDGLLRKLQAGGHRALVFTQMTKVLDVLEQFLNIHGYRYLRLDGGTKIDQRQILTDRFNSDEKIPVFILSTRSGGLGINLTGADSVIFYDSDWNPAMDKQCQDRSHRIGQTRDVHIYRLVSESTVEVNIMRRARQKIRLDEVVIQEGQFTTDRFQDVTAIDVGADAPDDGDTETNTALDRVLGGRRMDKVFDQVEDKEDVAAAKIAEQEIMQNEAEDFGEKAGSSTADAVLPKTPGRQTPRPPGTSADTTNEAANPDDAATRNDTTPADGLGATQAVEGIAKNIEVAQAVEEVGHIDDYMLRLIEWELRDVPLPPDPDMVLKKKKGEEHRVRRRGR</sequence>
<reference evidence="18" key="1">
    <citation type="submission" date="2021-03" db="EMBL/GenBank/DDBJ databases">
        <authorList>
            <person name="Tagirdzhanova G."/>
        </authorList>
    </citation>
    <scope>NUCLEOTIDE SEQUENCE</scope>
</reference>
<feature type="region of interest" description="Disordered" evidence="12">
    <location>
        <begin position="3025"/>
        <end position="3081"/>
    </location>
</feature>
<keyword evidence="5" id="KW-0547">Nucleotide-binding</keyword>
<feature type="compositionally biased region" description="Acidic residues" evidence="12">
    <location>
        <begin position="2064"/>
        <end position="2084"/>
    </location>
</feature>
<feature type="domain" description="MHD1" evidence="16">
    <location>
        <begin position="703"/>
        <end position="829"/>
    </location>
</feature>
<dbReference type="InterPro" id="IPR014001">
    <property type="entry name" value="Helicase_ATP-bd"/>
</dbReference>
<evidence type="ECO:0000256" key="5">
    <source>
        <dbReference type="ARBA" id="ARBA00022741"/>
    </source>
</evidence>
<evidence type="ECO:0000256" key="9">
    <source>
        <dbReference type="ARBA" id="ARBA00022853"/>
    </source>
</evidence>
<dbReference type="EC" id="3.6.4.12" evidence="4"/>
<dbReference type="SUPFAM" id="SSF52540">
    <property type="entry name" value="P-loop containing nucleoside triphosphate hydrolases"/>
    <property type="match status" value="2"/>
</dbReference>
<dbReference type="InterPro" id="IPR010439">
    <property type="entry name" value="MUN_dom"/>
</dbReference>
<evidence type="ECO:0000256" key="2">
    <source>
        <dbReference type="ARBA" id="ARBA00009220"/>
    </source>
</evidence>
<dbReference type="Gene3D" id="1.20.120.850">
    <property type="entry name" value="SWI2/SNF2 ATPases, N-terminal domain"/>
    <property type="match status" value="1"/>
</dbReference>
<evidence type="ECO:0000256" key="7">
    <source>
        <dbReference type="ARBA" id="ARBA00022806"/>
    </source>
</evidence>
<feature type="domain" description="Helicase C-terminal" evidence="15">
    <location>
        <begin position="2810"/>
        <end position="2960"/>
    </location>
</feature>
<keyword evidence="10" id="KW-0238">DNA-binding</keyword>
<dbReference type="InterPro" id="IPR049730">
    <property type="entry name" value="SNF2/RAD54-like_C"/>
</dbReference>
<feature type="compositionally biased region" description="Basic and acidic residues" evidence="12">
    <location>
        <begin position="1493"/>
        <end position="1503"/>
    </location>
</feature>
<dbReference type="PROSITE" id="PS50004">
    <property type="entry name" value="C2"/>
    <property type="match status" value="1"/>
</dbReference>
<dbReference type="CDD" id="cd18793">
    <property type="entry name" value="SF2_C_SNF"/>
    <property type="match status" value="1"/>
</dbReference>
<comment type="similarity">
    <text evidence="2">Belongs to the SNF2/RAD54 helicase family. SWR1 subfamily.</text>
</comment>
<dbReference type="PROSITE" id="PS51194">
    <property type="entry name" value="HELICASE_CTER"/>
    <property type="match status" value="1"/>
</dbReference>
<evidence type="ECO:0000259" key="14">
    <source>
        <dbReference type="PROSITE" id="PS51192"/>
    </source>
</evidence>
<dbReference type="Gene3D" id="1.10.357.50">
    <property type="match status" value="1"/>
</dbReference>
<dbReference type="GO" id="GO:0016787">
    <property type="term" value="F:hydrolase activity"/>
    <property type="evidence" value="ECO:0007669"/>
    <property type="project" value="UniProtKB-KW"/>
</dbReference>
<evidence type="ECO:0000256" key="12">
    <source>
        <dbReference type="SAM" id="MobiDB-lite"/>
    </source>
</evidence>
<feature type="region of interest" description="Disordered" evidence="12">
    <location>
        <begin position="1579"/>
        <end position="1724"/>
    </location>
</feature>
<dbReference type="SMART" id="SM00239">
    <property type="entry name" value="C2"/>
    <property type="match status" value="1"/>
</dbReference>
<dbReference type="CDD" id="cd04043">
    <property type="entry name" value="C2_Munc13_fungal"/>
    <property type="match status" value="1"/>
</dbReference>
<dbReference type="SUPFAM" id="SSF49562">
    <property type="entry name" value="C2 domain (Calcium/lipid-binding domain, CaLB)"/>
    <property type="match status" value="1"/>
</dbReference>
<dbReference type="InterPro" id="IPR000008">
    <property type="entry name" value="C2_dom"/>
</dbReference>
<evidence type="ECO:0000256" key="3">
    <source>
        <dbReference type="ARBA" id="ARBA00011826"/>
    </source>
</evidence>
<dbReference type="PANTHER" id="PTHR47263">
    <property type="entry name" value="ADENYLATE CYCLASE ACTIVATION PROTEIN GIT1"/>
    <property type="match status" value="1"/>
</dbReference>
<dbReference type="InterPro" id="IPR014770">
    <property type="entry name" value="Munc13_1"/>
</dbReference>
<feature type="compositionally biased region" description="Polar residues" evidence="12">
    <location>
        <begin position="2162"/>
        <end position="2171"/>
    </location>
</feature>
<dbReference type="Gene3D" id="3.40.50.10810">
    <property type="entry name" value="Tandem AAA-ATPase domain"/>
    <property type="match status" value="1"/>
</dbReference>
<feature type="domain" description="Helicase ATP-binding" evidence="14">
    <location>
        <begin position="2270"/>
        <end position="2435"/>
    </location>
</feature>
<feature type="region of interest" description="Disordered" evidence="12">
    <location>
        <begin position="1442"/>
        <end position="1558"/>
    </location>
</feature>
<dbReference type="SMART" id="SM00487">
    <property type="entry name" value="DEXDc"/>
    <property type="match status" value="1"/>
</dbReference>
<dbReference type="GO" id="GO:0006338">
    <property type="term" value="P:chromatin remodeling"/>
    <property type="evidence" value="ECO:0007669"/>
    <property type="project" value="UniProtKB-ARBA"/>
</dbReference>
<dbReference type="FunFam" id="3.40.50.10810:FF:000005">
    <property type="entry name" value="Photoperiod-independent early flowering 1"/>
    <property type="match status" value="1"/>
</dbReference>
<dbReference type="PROSITE" id="PS51259">
    <property type="entry name" value="MHD2"/>
    <property type="match status" value="1"/>
</dbReference>
<evidence type="ECO:0000256" key="6">
    <source>
        <dbReference type="ARBA" id="ARBA00022801"/>
    </source>
</evidence>
<dbReference type="PROSITE" id="PS00690">
    <property type="entry name" value="DEAH_ATP_HELICASE"/>
    <property type="match status" value="1"/>
</dbReference>
<evidence type="ECO:0000259" key="16">
    <source>
        <dbReference type="PROSITE" id="PS51258"/>
    </source>
</evidence>